<proteinExistence type="predicted"/>
<gene>
    <name evidence="1" type="ORF">BCR32DRAFT_295933</name>
</gene>
<evidence type="ECO:0000313" key="1">
    <source>
        <dbReference type="EMBL" id="ORX76938.1"/>
    </source>
</evidence>
<comment type="caution">
    <text evidence="1">The sequence shown here is derived from an EMBL/GenBank/DDBJ whole genome shotgun (WGS) entry which is preliminary data.</text>
</comment>
<protein>
    <submittedName>
        <fullName evidence="1">Uncharacterized protein</fullName>
    </submittedName>
</protein>
<name>A0A1Y1WUF8_9FUNG</name>
<dbReference type="Proteomes" id="UP000193944">
    <property type="component" value="Unassembled WGS sequence"/>
</dbReference>
<sequence length="131" mass="14341">MKENLKTGIRALLKMTILPIAPTNSFLNYVNNFNNSQQTPNTINTSTNTATAATSSTTYTNYVVPPTALDPNAPPMAYNSYTVPQQPFSPGNAQMIMPTIYQNPISSNIPPYANIRINTSTDNSIPPPYQK</sequence>
<reference evidence="1 2" key="1">
    <citation type="submission" date="2016-08" db="EMBL/GenBank/DDBJ databases">
        <title>A Parts List for Fungal Cellulosomes Revealed by Comparative Genomics.</title>
        <authorList>
            <consortium name="DOE Joint Genome Institute"/>
            <person name="Haitjema C.H."/>
            <person name="Gilmore S.P."/>
            <person name="Henske J.K."/>
            <person name="Solomon K.V."/>
            <person name="De Groot R."/>
            <person name="Kuo A."/>
            <person name="Mondo S.J."/>
            <person name="Salamov A.A."/>
            <person name="Labutti K."/>
            <person name="Zhao Z."/>
            <person name="Chiniquy J."/>
            <person name="Barry K."/>
            <person name="Brewer H.M."/>
            <person name="Purvine S.O."/>
            <person name="Wright A.T."/>
            <person name="Boxma B."/>
            <person name="Van Alen T."/>
            <person name="Hackstein J.H."/>
            <person name="Baker S.E."/>
            <person name="Grigoriev I.V."/>
            <person name="O'Malley M.A."/>
        </authorList>
    </citation>
    <scope>NUCLEOTIDE SEQUENCE [LARGE SCALE GENOMIC DNA]</scope>
    <source>
        <strain evidence="1 2">S4</strain>
    </source>
</reference>
<keyword evidence="2" id="KW-1185">Reference proteome</keyword>
<dbReference type="AlphaFoldDB" id="A0A1Y1WUF8"/>
<evidence type="ECO:0000313" key="2">
    <source>
        <dbReference type="Proteomes" id="UP000193944"/>
    </source>
</evidence>
<accession>A0A1Y1WUF8</accession>
<dbReference type="EMBL" id="MCFG01000271">
    <property type="protein sequence ID" value="ORX76938.1"/>
    <property type="molecule type" value="Genomic_DNA"/>
</dbReference>
<reference evidence="1 2" key="2">
    <citation type="submission" date="2016-08" db="EMBL/GenBank/DDBJ databases">
        <title>Pervasive Adenine N6-methylation of Active Genes in Fungi.</title>
        <authorList>
            <consortium name="DOE Joint Genome Institute"/>
            <person name="Mondo S.J."/>
            <person name="Dannebaum R.O."/>
            <person name="Kuo R.C."/>
            <person name="Labutti K."/>
            <person name="Haridas S."/>
            <person name="Kuo A."/>
            <person name="Salamov A."/>
            <person name="Ahrendt S.R."/>
            <person name="Lipzen A."/>
            <person name="Sullivan W."/>
            <person name="Andreopoulos W.B."/>
            <person name="Clum A."/>
            <person name="Lindquist E."/>
            <person name="Daum C."/>
            <person name="Ramamoorthy G.K."/>
            <person name="Gryganskyi A."/>
            <person name="Culley D."/>
            <person name="Magnuson J.K."/>
            <person name="James T.Y."/>
            <person name="O'Malley M.A."/>
            <person name="Stajich J.E."/>
            <person name="Spatafora J.W."/>
            <person name="Visel A."/>
            <person name="Grigoriev I.V."/>
        </authorList>
    </citation>
    <scope>NUCLEOTIDE SEQUENCE [LARGE SCALE GENOMIC DNA]</scope>
    <source>
        <strain evidence="1 2">S4</strain>
    </source>
</reference>
<organism evidence="1 2">
    <name type="scientific">Anaeromyces robustus</name>
    <dbReference type="NCBI Taxonomy" id="1754192"/>
    <lineage>
        <taxon>Eukaryota</taxon>
        <taxon>Fungi</taxon>
        <taxon>Fungi incertae sedis</taxon>
        <taxon>Chytridiomycota</taxon>
        <taxon>Chytridiomycota incertae sedis</taxon>
        <taxon>Neocallimastigomycetes</taxon>
        <taxon>Neocallimastigales</taxon>
        <taxon>Neocallimastigaceae</taxon>
        <taxon>Anaeromyces</taxon>
    </lineage>
</organism>